<comment type="caution">
    <text evidence="2">The sequence shown here is derived from an EMBL/GenBank/DDBJ whole genome shotgun (WGS) entry which is preliminary data.</text>
</comment>
<dbReference type="Proteomes" id="UP001162029">
    <property type="component" value="Unassembled WGS sequence"/>
</dbReference>
<name>A0AAV0VCN8_9STRA</name>
<evidence type="ECO:0000313" key="3">
    <source>
        <dbReference type="Proteomes" id="UP001162029"/>
    </source>
</evidence>
<keyword evidence="3" id="KW-1185">Reference proteome</keyword>
<dbReference type="EMBL" id="CANTFM010002286">
    <property type="protein sequence ID" value="CAI5745489.1"/>
    <property type="molecule type" value="Genomic_DNA"/>
</dbReference>
<evidence type="ECO:0000256" key="1">
    <source>
        <dbReference type="SAM" id="Coils"/>
    </source>
</evidence>
<keyword evidence="1" id="KW-0175">Coiled coil</keyword>
<reference evidence="2" key="1">
    <citation type="submission" date="2022-12" db="EMBL/GenBank/DDBJ databases">
        <authorList>
            <person name="Webb A."/>
        </authorList>
    </citation>
    <scope>NUCLEOTIDE SEQUENCE</scope>
    <source>
        <strain evidence="2">Pd1</strain>
    </source>
</reference>
<sequence>MGRRSKLARSVEHLDKDKDRTSCFVAVSGYIRSSKTFVELGATDAVKLTTLVTACGAAIDATGEQIPVPFSIVMTAELKRYDQLRLTIKKLSPGESTRLLPVGTASQPILAADSGSVQLVVQAFRSVPPQNLLPTTGVDMANAKYLIPSTLAPGRETSGNIATGTRLDLAGSTRGSDMRTFMENDTFLSGIGLCTLNEAPSGSLRFVAVDEILRVPRSTFALPVAYLDFLEEQALERSRWIQKRLQIKTVHPRDDERLNVELEFLRKKQEEYLKQRQFLIQQEKRLLDEQKRW</sequence>
<protein>
    <submittedName>
        <fullName evidence="2">Uncharacterized protein</fullName>
    </submittedName>
</protein>
<gene>
    <name evidence="2" type="ORF">PDE001_LOCUS10558</name>
</gene>
<feature type="coiled-coil region" evidence="1">
    <location>
        <begin position="255"/>
        <end position="282"/>
    </location>
</feature>
<dbReference type="AlphaFoldDB" id="A0AAV0VCN8"/>
<evidence type="ECO:0000313" key="2">
    <source>
        <dbReference type="EMBL" id="CAI5745489.1"/>
    </source>
</evidence>
<proteinExistence type="predicted"/>
<organism evidence="2 3">
    <name type="scientific">Peronospora destructor</name>
    <dbReference type="NCBI Taxonomy" id="86335"/>
    <lineage>
        <taxon>Eukaryota</taxon>
        <taxon>Sar</taxon>
        <taxon>Stramenopiles</taxon>
        <taxon>Oomycota</taxon>
        <taxon>Peronosporomycetes</taxon>
        <taxon>Peronosporales</taxon>
        <taxon>Peronosporaceae</taxon>
        <taxon>Peronospora</taxon>
    </lineage>
</organism>
<accession>A0AAV0VCN8</accession>